<keyword evidence="10" id="KW-1185">Reference proteome</keyword>
<dbReference type="InterPro" id="IPR036286">
    <property type="entry name" value="LexA/Signal_pep-like_sf"/>
</dbReference>
<dbReference type="RefSeq" id="XP_046116808.1">
    <property type="nucleotide sequence ID" value="XM_046261394.1"/>
</dbReference>
<comment type="subcellular location">
    <subcellularLocation>
        <location evidence="1">Mitochondrion inner membrane</location>
    </subcellularLocation>
</comment>
<dbReference type="PANTHER" id="PTHR12383:SF16">
    <property type="entry name" value="MITOCHONDRIAL INNER MEMBRANE PROTEASE SUBUNIT 1"/>
    <property type="match status" value="1"/>
</dbReference>
<evidence type="ECO:0000256" key="6">
    <source>
        <dbReference type="ARBA" id="ARBA00038445"/>
    </source>
</evidence>
<dbReference type="Proteomes" id="UP000887229">
    <property type="component" value="Unassembled WGS sequence"/>
</dbReference>
<dbReference type="OrthoDB" id="308440at2759"/>
<evidence type="ECO:0000256" key="4">
    <source>
        <dbReference type="ARBA" id="ARBA00023128"/>
    </source>
</evidence>
<evidence type="ECO:0000256" key="2">
    <source>
        <dbReference type="ARBA" id="ARBA00022792"/>
    </source>
</evidence>
<dbReference type="EMBL" id="MU251260">
    <property type="protein sequence ID" value="KAG9252884.1"/>
    <property type="molecule type" value="Genomic_DNA"/>
</dbReference>
<feature type="domain" description="Peptidase S26" evidence="8">
    <location>
        <begin position="16"/>
        <end position="99"/>
    </location>
</feature>
<feature type="active site" evidence="7">
    <location>
        <position position="41"/>
    </location>
</feature>
<keyword evidence="3" id="KW-0378">Hydrolase</keyword>
<dbReference type="GO" id="GO:0006465">
    <property type="term" value="P:signal peptide processing"/>
    <property type="evidence" value="ECO:0007669"/>
    <property type="project" value="InterPro"/>
</dbReference>
<accession>A0A9P8CMN2</accession>
<dbReference type="CDD" id="cd06530">
    <property type="entry name" value="S26_SPase_I"/>
    <property type="match status" value="1"/>
</dbReference>
<dbReference type="Gene3D" id="2.10.109.10">
    <property type="entry name" value="Umud Fragment, subunit A"/>
    <property type="match status" value="1"/>
</dbReference>
<keyword evidence="4" id="KW-0496">Mitochondrion</keyword>
<gene>
    <name evidence="9" type="ORF">F5Z01DRAFT_624908</name>
</gene>
<dbReference type="GeneID" id="70292297"/>
<dbReference type="InterPro" id="IPR019533">
    <property type="entry name" value="Peptidase_S26"/>
</dbReference>
<dbReference type="InterPro" id="IPR052064">
    <property type="entry name" value="Mito_IMP1_subunit"/>
</dbReference>
<comment type="caution">
    <text evidence="9">The sequence shown here is derived from an EMBL/GenBank/DDBJ whole genome shotgun (WGS) entry which is preliminary data.</text>
</comment>
<evidence type="ECO:0000313" key="10">
    <source>
        <dbReference type="Proteomes" id="UP000887229"/>
    </source>
</evidence>
<dbReference type="GO" id="GO:0042720">
    <property type="term" value="C:mitochondrial inner membrane peptidase complex"/>
    <property type="evidence" value="ECO:0007669"/>
    <property type="project" value="TreeGrafter"/>
</dbReference>
<dbReference type="AlphaFoldDB" id="A0A9P8CMN2"/>
<reference evidence="9" key="1">
    <citation type="journal article" date="2021" name="IMA Fungus">
        <title>Genomic characterization of three marine fungi, including Emericellopsis atlantica sp. nov. with signatures of a generalist lifestyle and marine biomass degradation.</title>
        <authorList>
            <person name="Hagestad O.C."/>
            <person name="Hou L."/>
            <person name="Andersen J.H."/>
            <person name="Hansen E.H."/>
            <person name="Altermark B."/>
            <person name="Li C."/>
            <person name="Kuhnert E."/>
            <person name="Cox R.J."/>
            <person name="Crous P.W."/>
            <person name="Spatafora J.W."/>
            <person name="Lail K."/>
            <person name="Amirebrahimi M."/>
            <person name="Lipzen A."/>
            <person name="Pangilinan J."/>
            <person name="Andreopoulos W."/>
            <person name="Hayes R.D."/>
            <person name="Ng V."/>
            <person name="Grigoriev I.V."/>
            <person name="Jackson S.A."/>
            <person name="Sutton T.D.S."/>
            <person name="Dobson A.D.W."/>
            <person name="Rama T."/>
        </authorList>
    </citation>
    <scope>NUCLEOTIDE SEQUENCE</scope>
    <source>
        <strain evidence="9">TS7</strain>
    </source>
</reference>
<keyword evidence="2" id="KW-0999">Mitochondrion inner membrane</keyword>
<dbReference type="InterPro" id="IPR000223">
    <property type="entry name" value="Pept_S26A_signal_pept_1"/>
</dbReference>
<evidence type="ECO:0000313" key="9">
    <source>
        <dbReference type="EMBL" id="KAG9252884.1"/>
    </source>
</evidence>
<comment type="similarity">
    <text evidence="6">Belongs to the peptidase S26 family. IMP1 subfamily.</text>
</comment>
<sequence length="173" mass="19127">MVFTHFRARPFHLTLQTFKLMCAVHLFQTHVFAVGATSGPSMCPTFAVDGDWVATDMTHARNRRKELRIGDLVQYRIPILENADGIKRLVGLPGDYVCMGTPGERGEDQMIQVPEGHCWVLGDNLTASRDSRIFGPLPLALIKGKVVARVLPYGQSGWLHNPLQSAETSQLGS</sequence>
<dbReference type="PRINTS" id="PR00727">
    <property type="entry name" value="LEADERPTASE"/>
</dbReference>
<dbReference type="SUPFAM" id="SSF51306">
    <property type="entry name" value="LexA/Signal peptidase"/>
    <property type="match status" value="1"/>
</dbReference>
<evidence type="ECO:0000256" key="7">
    <source>
        <dbReference type="PIRSR" id="PIRSR600223-1"/>
    </source>
</evidence>
<evidence type="ECO:0000256" key="1">
    <source>
        <dbReference type="ARBA" id="ARBA00004273"/>
    </source>
</evidence>
<feature type="domain" description="Peptidase S26" evidence="8">
    <location>
        <begin position="112"/>
        <end position="150"/>
    </location>
</feature>
<evidence type="ECO:0000259" key="8">
    <source>
        <dbReference type="Pfam" id="PF10502"/>
    </source>
</evidence>
<evidence type="ECO:0000256" key="5">
    <source>
        <dbReference type="ARBA" id="ARBA00023136"/>
    </source>
</evidence>
<protein>
    <submittedName>
        <fullName evidence="9">Peptidase S24/S26A/S26B/S26C</fullName>
    </submittedName>
</protein>
<dbReference type="Pfam" id="PF10502">
    <property type="entry name" value="Peptidase_S26"/>
    <property type="match status" value="2"/>
</dbReference>
<feature type="active site" evidence="7">
    <location>
        <position position="87"/>
    </location>
</feature>
<dbReference type="PANTHER" id="PTHR12383">
    <property type="entry name" value="PROTEASE FAMILY S26 MITOCHONDRIAL INNER MEMBRANE PROTEASE-RELATED"/>
    <property type="match status" value="1"/>
</dbReference>
<evidence type="ECO:0000256" key="3">
    <source>
        <dbReference type="ARBA" id="ARBA00022801"/>
    </source>
</evidence>
<proteinExistence type="inferred from homology"/>
<organism evidence="9 10">
    <name type="scientific">Emericellopsis atlantica</name>
    <dbReference type="NCBI Taxonomy" id="2614577"/>
    <lineage>
        <taxon>Eukaryota</taxon>
        <taxon>Fungi</taxon>
        <taxon>Dikarya</taxon>
        <taxon>Ascomycota</taxon>
        <taxon>Pezizomycotina</taxon>
        <taxon>Sordariomycetes</taxon>
        <taxon>Hypocreomycetidae</taxon>
        <taxon>Hypocreales</taxon>
        <taxon>Bionectriaceae</taxon>
        <taxon>Emericellopsis</taxon>
    </lineage>
</organism>
<name>A0A9P8CMN2_9HYPO</name>
<keyword evidence="5" id="KW-0472">Membrane</keyword>
<dbReference type="GO" id="GO:0006627">
    <property type="term" value="P:protein processing involved in protein targeting to mitochondrion"/>
    <property type="evidence" value="ECO:0007669"/>
    <property type="project" value="TreeGrafter"/>
</dbReference>
<dbReference type="GO" id="GO:0004252">
    <property type="term" value="F:serine-type endopeptidase activity"/>
    <property type="evidence" value="ECO:0007669"/>
    <property type="project" value="InterPro"/>
</dbReference>